<name>A0ABM3KZZ9_CUCME</name>
<dbReference type="Proteomes" id="UP001652600">
    <property type="component" value="Chromosome 7"/>
</dbReference>
<sequence>MAEHQKRSHGHATEADGSSHEMVLRTFDRNGVAKYSSKSGSRSRVKACEVEQIGRRLTILEEDTRAMKKALFDSLEERKNLVYEINQQFQIINKSHELCNEVAALMASLEDHDETLHSPKESRGGVGLSEIFHHQANISLVFKHFKPNLLAFTDSTKSLHLMREN</sequence>
<dbReference type="RefSeq" id="XP_050943358.1">
    <property type="nucleotide sequence ID" value="XM_051087401.1"/>
</dbReference>
<protein>
    <submittedName>
        <fullName evidence="3">Uncharacterized protein LOC127143758 isoform X1</fullName>
    </submittedName>
</protein>
<proteinExistence type="predicted"/>
<accession>A0ABM3KZZ9</accession>
<dbReference type="GeneID" id="127143758"/>
<organism evidence="2 3">
    <name type="scientific">Cucumis melo</name>
    <name type="common">Muskmelon</name>
    <dbReference type="NCBI Taxonomy" id="3656"/>
    <lineage>
        <taxon>Eukaryota</taxon>
        <taxon>Viridiplantae</taxon>
        <taxon>Streptophyta</taxon>
        <taxon>Embryophyta</taxon>
        <taxon>Tracheophyta</taxon>
        <taxon>Spermatophyta</taxon>
        <taxon>Magnoliopsida</taxon>
        <taxon>eudicotyledons</taxon>
        <taxon>Gunneridae</taxon>
        <taxon>Pentapetalae</taxon>
        <taxon>rosids</taxon>
        <taxon>fabids</taxon>
        <taxon>Cucurbitales</taxon>
        <taxon>Cucurbitaceae</taxon>
        <taxon>Benincaseae</taxon>
        <taxon>Cucumis</taxon>
    </lineage>
</organism>
<evidence type="ECO:0000313" key="2">
    <source>
        <dbReference type="Proteomes" id="UP001652600"/>
    </source>
</evidence>
<reference evidence="3" key="1">
    <citation type="submission" date="2025-08" db="UniProtKB">
        <authorList>
            <consortium name="RefSeq"/>
        </authorList>
    </citation>
    <scope>IDENTIFICATION</scope>
    <source>
        <tissue evidence="3">Stem</tissue>
    </source>
</reference>
<keyword evidence="2" id="KW-1185">Reference proteome</keyword>
<feature type="region of interest" description="Disordered" evidence="1">
    <location>
        <begin position="1"/>
        <end position="23"/>
    </location>
</feature>
<gene>
    <name evidence="3" type="primary">LOC127143758</name>
</gene>
<evidence type="ECO:0000313" key="3">
    <source>
        <dbReference type="RefSeq" id="XP_050943358.1"/>
    </source>
</evidence>
<evidence type="ECO:0000256" key="1">
    <source>
        <dbReference type="SAM" id="MobiDB-lite"/>
    </source>
</evidence>